<keyword evidence="9" id="KW-1185">Reference proteome</keyword>
<accession>A0A1T4LKQ8</accession>
<dbReference type="PROSITE" id="PS00373">
    <property type="entry name" value="GART"/>
    <property type="match status" value="1"/>
</dbReference>
<keyword evidence="2 6" id="KW-0808">Transferase</keyword>
<keyword evidence="3 6" id="KW-0658">Purine biosynthesis</keyword>
<comment type="pathway">
    <text evidence="1 6">Purine metabolism; IMP biosynthesis via de novo pathway; N(2)-formyl-N(1)-(5-phospho-D-ribosyl)glycinamide from N(1)-(5-phospho-D-ribosyl)glycinamide (10-formyl THF route): step 1/1.</text>
</comment>
<dbReference type="EC" id="2.1.2.2" evidence="6"/>
<dbReference type="Gene3D" id="3.40.50.170">
    <property type="entry name" value="Formyl transferase, N-terminal domain"/>
    <property type="match status" value="1"/>
</dbReference>
<comment type="catalytic activity">
    <reaction evidence="5 6">
        <text>N(1)-(5-phospho-beta-D-ribosyl)glycinamide + (6R)-10-formyltetrahydrofolate = N(2)-formyl-N(1)-(5-phospho-beta-D-ribosyl)glycinamide + (6S)-5,6,7,8-tetrahydrofolate + H(+)</text>
        <dbReference type="Rhea" id="RHEA:15053"/>
        <dbReference type="ChEBI" id="CHEBI:15378"/>
        <dbReference type="ChEBI" id="CHEBI:57453"/>
        <dbReference type="ChEBI" id="CHEBI:143788"/>
        <dbReference type="ChEBI" id="CHEBI:147286"/>
        <dbReference type="ChEBI" id="CHEBI:195366"/>
        <dbReference type="EC" id="2.1.2.2"/>
    </reaction>
</comment>
<evidence type="ECO:0000256" key="3">
    <source>
        <dbReference type="ARBA" id="ARBA00022755"/>
    </source>
</evidence>
<protein>
    <recommendedName>
        <fullName evidence="6">Phosphoribosylglycinamide formyltransferase</fullName>
        <ecNumber evidence="6">2.1.2.2</ecNumber>
    </recommendedName>
    <alternativeName>
        <fullName evidence="6">5'-phosphoribosylglycinamide transformylase</fullName>
    </alternativeName>
    <alternativeName>
        <fullName evidence="6">GAR transformylase</fullName>
        <shortName evidence="6">GART</shortName>
    </alternativeName>
</protein>
<dbReference type="SUPFAM" id="SSF53328">
    <property type="entry name" value="Formyltransferase"/>
    <property type="match status" value="1"/>
</dbReference>
<evidence type="ECO:0000259" key="7">
    <source>
        <dbReference type="Pfam" id="PF00551"/>
    </source>
</evidence>
<name>A0A1T4LKQ8_9LACT</name>
<evidence type="ECO:0000313" key="9">
    <source>
        <dbReference type="Proteomes" id="UP000189941"/>
    </source>
</evidence>
<dbReference type="InterPro" id="IPR001555">
    <property type="entry name" value="GART_AS"/>
</dbReference>
<evidence type="ECO:0000256" key="4">
    <source>
        <dbReference type="ARBA" id="ARBA00038440"/>
    </source>
</evidence>
<comment type="function">
    <text evidence="6">Catalyzes the transfer of a formyl group from 10-formyltetrahydrofolate to 5-phospho-ribosyl-glycinamide (GAR), producing 5-phospho-ribosyl-N-formylglycinamide (FGAR) and tetrahydrofolate.</text>
</comment>
<dbReference type="OrthoDB" id="9806170at2"/>
<reference evidence="9" key="1">
    <citation type="submission" date="2017-02" db="EMBL/GenBank/DDBJ databases">
        <authorList>
            <person name="Varghese N."/>
            <person name="Submissions S."/>
        </authorList>
    </citation>
    <scope>NUCLEOTIDE SEQUENCE [LARGE SCALE GENOMIC DNA]</scope>
    <source>
        <strain evidence="9">DSM 15739</strain>
    </source>
</reference>
<dbReference type="InterPro" id="IPR002376">
    <property type="entry name" value="Formyl_transf_N"/>
</dbReference>
<feature type="domain" description="Formyl transferase N-terminal" evidence="7">
    <location>
        <begin position="5"/>
        <end position="179"/>
    </location>
</feature>
<dbReference type="AlphaFoldDB" id="A0A1T4LKQ8"/>
<dbReference type="PANTHER" id="PTHR43369:SF2">
    <property type="entry name" value="PHOSPHORIBOSYLGLYCINAMIDE FORMYLTRANSFERASE"/>
    <property type="match status" value="1"/>
</dbReference>
<dbReference type="GO" id="GO:0006189">
    <property type="term" value="P:'de novo' IMP biosynthetic process"/>
    <property type="evidence" value="ECO:0007669"/>
    <property type="project" value="UniProtKB-UniRule"/>
</dbReference>
<dbReference type="UniPathway" id="UPA00074">
    <property type="reaction ID" value="UER00126"/>
</dbReference>
<dbReference type="EMBL" id="FUWO01000008">
    <property type="protein sequence ID" value="SJZ55352.1"/>
    <property type="molecule type" value="Genomic_DNA"/>
</dbReference>
<dbReference type="PANTHER" id="PTHR43369">
    <property type="entry name" value="PHOSPHORIBOSYLGLYCINAMIDE FORMYLTRANSFERASE"/>
    <property type="match status" value="1"/>
</dbReference>
<evidence type="ECO:0000256" key="6">
    <source>
        <dbReference type="HAMAP-Rule" id="MF_01930"/>
    </source>
</evidence>
<organism evidence="8 9">
    <name type="scientific">Globicatella sulfidifaciens DSM 15739</name>
    <dbReference type="NCBI Taxonomy" id="1121925"/>
    <lineage>
        <taxon>Bacteria</taxon>
        <taxon>Bacillati</taxon>
        <taxon>Bacillota</taxon>
        <taxon>Bacilli</taxon>
        <taxon>Lactobacillales</taxon>
        <taxon>Aerococcaceae</taxon>
        <taxon>Globicatella</taxon>
    </lineage>
</organism>
<dbReference type="CDD" id="cd08645">
    <property type="entry name" value="FMT_core_GART"/>
    <property type="match status" value="1"/>
</dbReference>
<dbReference type="STRING" id="1121925.SAMN02746011_01121"/>
<comment type="caution">
    <text evidence="6">Lacks conserved residue(s) required for the propagation of feature annotation.</text>
</comment>
<dbReference type="GO" id="GO:0004644">
    <property type="term" value="F:phosphoribosylglycinamide formyltransferase activity"/>
    <property type="evidence" value="ECO:0007669"/>
    <property type="project" value="UniProtKB-UniRule"/>
</dbReference>
<evidence type="ECO:0000313" key="8">
    <source>
        <dbReference type="EMBL" id="SJZ55352.1"/>
    </source>
</evidence>
<dbReference type="Pfam" id="PF00551">
    <property type="entry name" value="Formyl_trans_N"/>
    <property type="match status" value="1"/>
</dbReference>
<dbReference type="RefSeq" id="WP_078755872.1">
    <property type="nucleotide sequence ID" value="NZ_FUWO01000008.1"/>
</dbReference>
<sequence length="192" mass="20633">MKKTKLGVLISGGGTNLQAIIDACQQQVLDAEIAIVISSDATAYGLERARLAGIKTLTSRLEGDITSALQSAQVDYVILAGYLRKIGPELLAAYPTQILNIHPSLIPAFSGKGFYGLKVHEAVIKRGVKITGATTHLVNAELDEGPIIRQEVVHVLPEDTPESLQQRVLEIEHHILIESIKDLIGGNSSCVH</sequence>
<dbReference type="InterPro" id="IPR036477">
    <property type="entry name" value="Formyl_transf_N_sf"/>
</dbReference>
<feature type="site" description="Raises pKa of active site His" evidence="6">
    <location>
        <position position="143"/>
    </location>
</feature>
<comment type="similarity">
    <text evidence="4 6">Belongs to the GART family.</text>
</comment>
<dbReference type="NCBIfam" id="TIGR00639">
    <property type="entry name" value="PurN"/>
    <property type="match status" value="1"/>
</dbReference>
<dbReference type="GO" id="GO:0005737">
    <property type="term" value="C:cytoplasm"/>
    <property type="evidence" value="ECO:0007669"/>
    <property type="project" value="TreeGrafter"/>
</dbReference>
<dbReference type="Proteomes" id="UP000189941">
    <property type="component" value="Unassembled WGS sequence"/>
</dbReference>
<feature type="binding site" evidence="6">
    <location>
        <position position="100"/>
    </location>
    <ligand>
        <name>(6R)-10-formyltetrahydrofolate</name>
        <dbReference type="ChEBI" id="CHEBI:195366"/>
    </ligand>
</feature>
<gene>
    <name evidence="6" type="primary">purN</name>
    <name evidence="8" type="ORF">SAMN02746011_01121</name>
</gene>
<dbReference type="InterPro" id="IPR004607">
    <property type="entry name" value="GART"/>
</dbReference>
<dbReference type="HAMAP" id="MF_01930">
    <property type="entry name" value="PurN"/>
    <property type="match status" value="1"/>
</dbReference>
<feature type="binding site" evidence="6">
    <location>
        <position position="60"/>
    </location>
    <ligand>
        <name>(6R)-10-formyltetrahydrofolate</name>
        <dbReference type="ChEBI" id="CHEBI:195366"/>
    </ligand>
</feature>
<feature type="binding site" evidence="6">
    <location>
        <begin position="14"/>
        <end position="16"/>
    </location>
    <ligand>
        <name>N(1)-(5-phospho-beta-D-ribosyl)glycinamide</name>
        <dbReference type="ChEBI" id="CHEBI:143788"/>
    </ligand>
</feature>
<feature type="active site" description="Proton donor" evidence="6">
    <location>
        <position position="102"/>
    </location>
</feature>
<proteinExistence type="inferred from homology"/>
<evidence type="ECO:0000256" key="1">
    <source>
        <dbReference type="ARBA" id="ARBA00005054"/>
    </source>
</evidence>
<evidence type="ECO:0000256" key="2">
    <source>
        <dbReference type="ARBA" id="ARBA00022679"/>
    </source>
</evidence>
<evidence type="ECO:0000256" key="5">
    <source>
        <dbReference type="ARBA" id="ARBA00047664"/>
    </source>
</evidence>